<organism evidence="1">
    <name type="scientific">Anguilla anguilla</name>
    <name type="common">European freshwater eel</name>
    <name type="synonym">Muraena anguilla</name>
    <dbReference type="NCBI Taxonomy" id="7936"/>
    <lineage>
        <taxon>Eukaryota</taxon>
        <taxon>Metazoa</taxon>
        <taxon>Chordata</taxon>
        <taxon>Craniata</taxon>
        <taxon>Vertebrata</taxon>
        <taxon>Euteleostomi</taxon>
        <taxon>Actinopterygii</taxon>
        <taxon>Neopterygii</taxon>
        <taxon>Teleostei</taxon>
        <taxon>Anguilliformes</taxon>
        <taxon>Anguillidae</taxon>
        <taxon>Anguilla</taxon>
    </lineage>
</organism>
<evidence type="ECO:0000313" key="1">
    <source>
        <dbReference type="EMBL" id="JAH92809.1"/>
    </source>
</evidence>
<dbReference type="EMBL" id="GBXM01015768">
    <property type="protein sequence ID" value="JAH92809.1"/>
    <property type="molecule type" value="Transcribed_RNA"/>
</dbReference>
<accession>A0A0E9WQX9</accession>
<sequence length="43" mass="5006">MRDSTVFKDLKNLGLRSASQHCQRPATAHRQAFQLKLYLQFIS</sequence>
<protein>
    <submittedName>
        <fullName evidence="1">Uncharacterized protein</fullName>
    </submittedName>
</protein>
<reference evidence="1" key="2">
    <citation type="journal article" date="2015" name="Fish Shellfish Immunol.">
        <title>Early steps in the European eel (Anguilla anguilla)-Vibrio vulnificus interaction in the gills: Role of the RtxA13 toxin.</title>
        <authorList>
            <person name="Callol A."/>
            <person name="Pajuelo D."/>
            <person name="Ebbesson L."/>
            <person name="Teles M."/>
            <person name="MacKenzie S."/>
            <person name="Amaro C."/>
        </authorList>
    </citation>
    <scope>NUCLEOTIDE SEQUENCE</scope>
</reference>
<reference evidence="1" key="1">
    <citation type="submission" date="2014-11" db="EMBL/GenBank/DDBJ databases">
        <authorList>
            <person name="Amaro Gonzalez C."/>
        </authorList>
    </citation>
    <scope>NUCLEOTIDE SEQUENCE</scope>
</reference>
<name>A0A0E9WQX9_ANGAN</name>
<dbReference type="AlphaFoldDB" id="A0A0E9WQX9"/>
<proteinExistence type="predicted"/>